<comment type="caution">
    <text evidence="2">The sequence shown here is derived from an EMBL/GenBank/DDBJ whole genome shotgun (WGS) entry which is preliminary data.</text>
</comment>
<dbReference type="EMBL" id="MEVI01000002">
    <property type="protein sequence ID" value="OGC55444.1"/>
    <property type="molecule type" value="Genomic_DNA"/>
</dbReference>
<name>A0A1F4VE45_UNCKA</name>
<feature type="transmembrane region" description="Helical" evidence="1">
    <location>
        <begin position="236"/>
        <end position="256"/>
    </location>
</feature>
<keyword evidence="1" id="KW-0812">Transmembrane</keyword>
<feature type="transmembrane region" description="Helical" evidence="1">
    <location>
        <begin position="7"/>
        <end position="24"/>
    </location>
</feature>
<protein>
    <recommendedName>
        <fullName evidence="4">Histidine kinase N-terminal 7TM region domain-containing protein</fullName>
    </recommendedName>
</protein>
<feature type="transmembrane region" description="Helical" evidence="1">
    <location>
        <begin position="70"/>
        <end position="93"/>
    </location>
</feature>
<gene>
    <name evidence="2" type="ORF">A3A78_00605</name>
</gene>
<keyword evidence="1" id="KW-0472">Membrane</keyword>
<feature type="transmembrane region" description="Helical" evidence="1">
    <location>
        <begin position="140"/>
        <end position="161"/>
    </location>
</feature>
<evidence type="ECO:0000313" key="2">
    <source>
        <dbReference type="EMBL" id="OGC55444.1"/>
    </source>
</evidence>
<accession>A0A1F4VE45</accession>
<feature type="transmembrane region" description="Helical" evidence="1">
    <location>
        <begin position="36"/>
        <end position="58"/>
    </location>
</feature>
<feature type="transmembrane region" description="Helical" evidence="1">
    <location>
        <begin position="207"/>
        <end position="224"/>
    </location>
</feature>
<dbReference type="AlphaFoldDB" id="A0A1F4VE45"/>
<evidence type="ECO:0000256" key="1">
    <source>
        <dbReference type="SAM" id="Phobius"/>
    </source>
</evidence>
<dbReference type="Proteomes" id="UP000176504">
    <property type="component" value="Unassembled WGS sequence"/>
</dbReference>
<evidence type="ECO:0008006" key="4">
    <source>
        <dbReference type="Google" id="ProtNLM"/>
    </source>
</evidence>
<proteinExistence type="predicted"/>
<reference evidence="2 3" key="1">
    <citation type="journal article" date="2016" name="Nat. Commun.">
        <title>Thousands of microbial genomes shed light on interconnected biogeochemical processes in an aquifer system.</title>
        <authorList>
            <person name="Anantharaman K."/>
            <person name="Brown C.T."/>
            <person name="Hug L.A."/>
            <person name="Sharon I."/>
            <person name="Castelle C.J."/>
            <person name="Probst A.J."/>
            <person name="Thomas B.C."/>
            <person name="Singh A."/>
            <person name="Wilkins M.J."/>
            <person name="Karaoz U."/>
            <person name="Brodie E.L."/>
            <person name="Williams K.H."/>
            <person name="Hubbard S.S."/>
            <person name="Banfield J.F."/>
        </authorList>
    </citation>
    <scope>NUCLEOTIDE SEQUENCE [LARGE SCALE GENOMIC DNA]</scope>
</reference>
<sequence length="274" mass="30794">MIESKATKLLLASYILLVIWWLYIQFLRTTDSPVNYWFVFAYGLVPLFGGINGLFLSRKWGSFKSAMGSAVLYLSLGLITWGIGETIWSYYILGLNVEIPYPSLADASFILSWPLWSMGVINLSKATGIKFSLRNVRGKLLLLVVPFLVISASYYLLYVVARDSTIDLSSEYLKLFFDLLYPIWDVILLTLVLLVYGLSFGFLGGRFKFPITLILLGFVVNYFADMGLSYQSTVETFYNGGFVDLLFASAMFLLTYGTNALDVKYSDSVRSGSS</sequence>
<organism evidence="2 3">
    <name type="scientific">candidate division WWE3 bacterium RIFCSPLOWO2_01_FULL_41_18</name>
    <dbReference type="NCBI Taxonomy" id="1802625"/>
    <lineage>
        <taxon>Bacteria</taxon>
        <taxon>Katanobacteria</taxon>
    </lineage>
</organism>
<keyword evidence="1" id="KW-1133">Transmembrane helix</keyword>
<evidence type="ECO:0000313" key="3">
    <source>
        <dbReference type="Proteomes" id="UP000176504"/>
    </source>
</evidence>
<feature type="transmembrane region" description="Helical" evidence="1">
    <location>
        <begin position="181"/>
        <end position="200"/>
    </location>
</feature>